<evidence type="ECO:0000256" key="1">
    <source>
        <dbReference type="SAM" id="MobiDB-lite"/>
    </source>
</evidence>
<evidence type="ECO:0000313" key="3">
    <source>
        <dbReference type="Proteomes" id="UP001498476"/>
    </source>
</evidence>
<dbReference type="EMBL" id="JAZAVJ010000051">
    <property type="protein sequence ID" value="KAK7418046.1"/>
    <property type="molecule type" value="Genomic_DNA"/>
</dbReference>
<feature type="region of interest" description="Disordered" evidence="1">
    <location>
        <begin position="750"/>
        <end position="769"/>
    </location>
</feature>
<organism evidence="2 3">
    <name type="scientific">Neonectria punicea</name>
    <dbReference type="NCBI Taxonomy" id="979145"/>
    <lineage>
        <taxon>Eukaryota</taxon>
        <taxon>Fungi</taxon>
        <taxon>Dikarya</taxon>
        <taxon>Ascomycota</taxon>
        <taxon>Pezizomycotina</taxon>
        <taxon>Sordariomycetes</taxon>
        <taxon>Hypocreomycetidae</taxon>
        <taxon>Hypocreales</taxon>
        <taxon>Nectriaceae</taxon>
        <taxon>Neonectria</taxon>
    </lineage>
</organism>
<name>A0ABR1HAG4_9HYPO</name>
<gene>
    <name evidence="2" type="ORF">QQX98_004185</name>
</gene>
<sequence>MTRLDSTKIAEALRQTGSAKTRSDAIAWLGKALRREDRFRPVWDAVGGAGGLVKLMAEFSVRDVRAICLKLGNTASAEKARPERRAALGELVRVLYDESDDASRDKRPLRAFYQNIVPACSPETVQEWEHERSVEWTIQQQKRLFLGHRELHERNFLVDIFSPDPKDENLKFKTEKRLFRGNLPFCEEVLLTMIAKEGHVRVPDDFITEFAMPLLKRLLKSRFDEEIRNKFLGLVVQCVQRHPGSVAHQLHLGQGGLVQYVIQRWNDAPVNSTEQVKAYLVQLLGLIPIKEQRSQRIYLKTIHQAILCPRGLSPLAKYELLRLSLQHLKGYNIDIEDEDESAAALARLRGLPVEDDLWPAMLFFSIDNEKAIRLFERLARAYPSGDFVAAVPGLRPTTVLRQAQSPEETIHGDPEVVRFLLVNKSKTRAIIEDPTWLERPRALIRERMKKAQQSRESHYRAFWTKSAFSLCIAAGDLDTLGDLVLWARRFNKDELTIRGLYGKTVFETEEVEDLFGVIPQRETATATAVTPASVKKDIALANRILVNLIETATMAIQEPGFKEYVWISLLRLPKVMADRRLRNADSLNDMMKHMSPDERRSEAVEAVWKPTMDILLEVEALLRRPTSVALLGSSRNVEASGVYVLQRLPAAEASMLAELARFLLEQMLARLGPERLKVQMGNVVEVVMRVAHSDQPSLACPFIRDLILNGDDNSSWHRQLVNVRFISSLPAKAARELLYTMADAIRDKLREQNLRPRDDSEDRRNKPRSSAIKVTTVKMMAQLLQNNVFVDAASSCEILVGLLAEARHIDAQITIVSSLISTMEEPTCPPALRTRILDAFATYIVPVAAQLSERHRLTEADWDAFASQDETKLPDVSEGTPLLAMLVERAQRSKLDPDSKMRLAQLIMTVLEQSAANNDRWMELFLAKNNFSLDTNEHLPSAPISLPTLTSLLISWTSYMPASVLNMLRTIVLANLAPSPAILRITEAVKANRDLVNSNAGKHWLAQFDNPGTGAFRIGVNHAAFVLRCPAEETRSKLGDGEGITVQILQDLVLAIAERLVINGDTGMLNSLVSKLCQRRFESRQYWESWQSNCVPVVENIIARVEAIRSGEESPLGTTAEKTRSLLVLPNTLQLRIMTLPIPYSSSKESASPTETDVFVSELSVLVTQLASCHIPYHEDFVRLKDEVLKAPEGADLLQFALKLSGMTSTEEPGLADYLRLELSGSFVLRASEPQDEMVVRDAREMVLTWKSSEIESIRAVGLALVANLKGQGKRSEFMLKE</sequence>
<reference evidence="2 3" key="1">
    <citation type="journal article" date="2025" name="Microbiol. Resour. Announc.">
        <title>Draft genome sequences for Neonectria magnoliae and Neonectria punicea, canker pathogens of Liriodendron tulipifera and Acer saccharum in West Virginia.</title>
        <authorList>
            <person name="Petronek H.M."/>
            <person name="Kasson M.T."/>
            <person name="Metheny A.M."/>
            <person name="Stauder C.M."/>
            <person name="Lovett B."/>
            <person name="Lynch S.C."/>
            <person name="Garnas J.R."/>
            <person name="Kasson L.R."/>
            <person name="Stajich J.E."/>
        </authorList>
    </citation>
    <scope>NUCLEOTIDE SEQUENCE [LARGE SCALE GENOMIC DNA]</scope>
    <source>
        <strain evidence="2 3">NRRL 64653</strain>
    </source>
</reference>
<protein>
    <recommendedName>
        <fullName evidence="4">DUF2428 domain-containing protein</fullName>
    </recommendedName>
</protein>
<keyword evidence="3" id="KW-1185">Reference proteome</keyword>
<accession>A0ABR1HAG4</accession>
<feature type="compositionally biased region" description="Basic and acidic residues" evidence="1">
    <location>
        <begin position="750"/>
        <end position="764"/>
    </location>
</feature>
<proteinExistence type="predicted"/>
<comment type="caution">
    <text evidence="2">The sequence shown here is derived from an EMBL/GenBank/DDBJ whole genome shotgun (WGS) entry which is preliminary data.</text>
</comment>
<dbReference type="Proteomes" id="UP001498476">
    <property type="component" value="Unassembled WGS sequence"/>
</dbReference>
<evidence type="ECO:0000313" key="2">
    <source>
        <dbReference type="EMBL" id="KAK7418046.1"/>
    </source>
</evidence>
<evidence type="ECO:0008006" key="4">
    <source>
        <dbReference type="Google" id="ProtNLM"/>
    </source>
</evidence>